<dbReference type="InterPro" id="IPR042525">
    <property type="entry name" value="Rad52_Rad59_Rad22_sf"/>
</dbReference>
<keyword evidence="8" id="KW-0539">Nucleus</keyword>
<dbReference type="STRING" id="109280.ENSHCOP00000001541"/>
<dbReference type="GO" id="GO:0003723">
    <property type="term" value="F:RNA binding"/>
    <property type="evidence" value="ECO:0007669"/>
    <property type="project" value="UniProtKB-UniRule"/>
</dbReference>
<keyword evidence="6 9" id="KW-0694">RNA-binding</keyword>
<dbReference type="InterPro" id="IPR057652">
    <property type="entry name" value="DSRM_RDM1"/>
</dbReference>
<reference evidence="11" key="1">
    <citation type="submission" date="2025-08" db="UniProtKB">
        <authorList>
            <consortium name="Ensembl"/>
        </authorList>
    </citation>
    <scope>IDENTIFICATION</scope>
</reference>
<dbReference type="CDD" id="cd12364">
    <property type="entry name" value="RRM_RDM1"/>
    <property type="match status" value="1"/>
</dbReference>
<dbReference type="Gene3D" id="3.30.390.80">
    <property type="entry name" value="DNA repair protein Rad52/59/22"/>
    <property type="match status" value="1"/>
</dbReference>
<dbReference type="InterPro" id="IPR034200">
    <property type="entry name" value="RDM1_RRM"/>
</dbReference>
<reference evidence="11" key="2">
    <citation type="submission" date="2025-09" db="UniProtKB">
        <authorList>
            <consortium name="Ensembl"/>
        </authorList>
    </citation>
    <scope>IDENTIFICATION</scope>
</reference>
<dbReference type="InterPro" id="IPR000504">
    <property type="entry name" value="RRM_dom"/>
</dbReference>
<dbReference type="Proteomes" id="UP000264820">
    <property type="component" value="Unplaced"/>
</dbReference>
<proteinExistence type="predicted"/>
<dbReference type="SUPFAM" id="SSF54928">
    <property type="entry name" value="RNA-binding domain, RBD"/>
    <property type="match status" value="1"/>
</dbReference>
<evidence type="ECO:0000313" key="11">
    <source>
        <dbReference type="Ensembl" id="ENSHCOP00000001541.1"/>
    </source>
</evidence>
<dbReference type="RefSeq" id="XP_019721943.1">
    <property type="nucleotide sequence ID" value="XM_019866384.1"/>
</dbReference>
<dbReference type="GeneID" id="109513749"/>
<dbReference type="SUPFAM" id="SSF54768">
    <property type="entry name" value="dsRNA-binding domain-like"/>
    <property type="match status" value="1"/>
</dbReference>
<dbReference type="Pfam" id="PF00076">
    <property type="entry name" value="RRM_1"/>
    <property type="match status" value="1"/>
</dbReference>
<dbReference type="InterPro" id="IPR035979">
    <property type="entry name" value="RBD_domain_sf"/>
</dbReference>
<dbReference type="GeneTree" id="ENSGT00390000018397"/>
<dbReference type="Pfam" id="PF25517">
    <property type="entry name" value="DSRM_RDM1"/>
    <property type="match status" value="1"/>
</dbReference>
<dbReference type="GO" id="GO:0006302">
    <property type="term" value="P:double-strand break repair"/>
    <property type="evidence" value="ECO:0007669"/>
    <property type="project" value="UniProtKB-ARBA"/>
</dbReference>
<evidence type="ECO:0000256" key="9">
    <source>
        <dbReference type="PROSITE-ProRule" id="PRU00176"/>
    </source>
</evidence>
<sequence length="272" mass="30548">MEVDLLDFWVPVENNKTLFVWNITPNLTESHIQERLHAVFSSFGPLYLVKVRPNAALSTPGFNGIIKFYSAAQARKAQQNTDGRALFHTTPLKVRLSSQKMPHFLSGSRPLSHARCVELANHCLGFNGWTCDIVTLKELPPEDEEEEDKAGGRVRVKLGCVVQISFPRHGVSTRGAAVVEDVLSHAGPEMMLRKRSSLHKLVRDKAAVQAFSTVVLVLLGERKVMVELRRSAEHLFPEEPQGLIPVCNRDEVENLPADEDPWELEDLDLTVW</sequence>
<dbReference type="CTD" id="201299"/>
<dbReference type="GO" id="GO:0006310">
    <property type="term" value="P:DNA recombination"/>
    <property type="evidence" value="ECO:0007669"/>
    <property type="project" value="UniProtKB-ARBA"/>
</dbReference>
<dbReference type="InterPro" id="IPR012677">
    <property type="entry name" value="Nucleotide-bd_a/b_plait_sf"/>
</dbReference>
<comment type="subunit">
    <text evidence="3">Homodimer.</text>
</comment>
<comment type="subcellular location">
    <subcellularLocation>
        <location evidence="1">Cytoplasm</location>
    </subcellularLocation>
    <subcellularLocation>
        <location evidence="2">Nucleus</location>
        <location evidence="2">Nucleolus</location>
    </subcellularLocation>
</comment>
<protein>
    <recommendedName>
        <fullName evidence="4">RAD52 motif-containing protein 1</fullName>
    </recommendedName>
</protein>
<dbReference type="GO" id="GO:0005737">
    <property type="term" value="C:cytoplasm"/>
    <property type="evidence" value="ECO:0007669"/>
    <property type="project" value="UniProtKB-SubCell"/>
</dbReference>
<dbReference type="KEGG" id="hcq:109513749"/>
<dbReference type="AlphaFoldDB" id="A0A3Q2XNF5"/>
<dbReference type="PROSITE" id="PS50102">
    <property type="entry name" value="RRM"/>
    <property type="match status" value="1"/>
</dbReference>
<dbReference type="OMA" id="PAYECRS"/>
<dbReference type="PANTHER" id="PTHR31164">
    <property type="entry name" value="RAD52 MOTIF-CONTAINING PROTEIN 1"/>
    <property type="match status" value="1"/>
</dbReference>
<evidence type="ECO:0000256" key="6">
    <source>
        <dbReference type="ARBA" id="ARBA00022884"/>
    </source>
</evidence>
<keyword evidence="5" id="KW-0963">Cytoplasm</keyword>
<name>A0A3Q2XNF5_HIPCM</name>
<keyword evidence="12" id="KW-1185">Reference proteome</keyword>
<dbReference type="PANTHER" id="PTHR31164:SF1">
    <property type="entry name" value="RAD52 MOTIF-CONTAINING PROTEIN 1"/>
    <property type="match status" value="1"/>
</dbReference>
<evidence type="ECO:0000256" key="4">
    <source>
        <dbReference type="ARBA" id="ARBA00013723"/>
    </source>
</evidence>
<dbReference type="Ensembl" id="ENSHCOT00000011927.1">
    <property type="protein sequence ID" value="ENSHCOP00000001541.1"/>
    <property type="gene ID" value="ENSHCOG00000002518.1"/>
</dbReference>
<dbReference type="InterPro" id="IPR040224">
    <property type="entry name" value="RDM1"/>
</dbReference>
<evidence type="ECO:0000313" key="12">
    <source>
        <dbReference type="Proteomes" id="UP000264820"/>
    </source>
</evidence>
<evidence type="ECO:0000259" key="10">
    <source>
        <dbReference type="PROSITE" id="PS50102"/>
    </source>
</evidence>
<evidence type="ECO:0000256" key="1">
    <source>
        <dbReference type="ARBA" id="ARBA00004496"/>
    </source>
</evidence>
<evidence type="ECO:0000256" key="3">
    <source>
        <dbReference type="ARBA" id="ARBA00011738"/>
    </source>
</evidence>
<evidence type="ECO:0000256" key="7">
    <source>
        <dbReference type="ARBA" id="ARBA00023125"/>
    </source>
</evidence>
<organism evidence="11 12">
    <name type="scientific">Hippocampus comes</name>
    <name type="common">Tiger tail seahorse</name>
    <dbReference type="NCBI Taxonomy" id="109280"/>
    <lineage>
        <taxon>Eukaryota</taxon>
        <taxon>Metazoa</taxon>
        <taxon>Chordata</taxon>
        <taxon>Craniata</taxon>
        <taxon>Vertebrata</taxon>
        <taxon>Euteleostomi</taxon>
        <taxon>Actinopterygii</taxon>
        <taxon>Neopterygii</taxon>
        <taxon>Teleostei</taxon>
        <taxon>Neoteleostei</taxon>
        <taxon>Acanthomorphata</taxon>
        <taxon>Syngnathiaria</taxon>
        <taxon>Syngnathiformes</taxon>
        <taxon>Syngnathoidei</taxon>
        <taxon>Syngnathidae</taxon>
        <taxon>Hippocampus</taxon>
    </lineage>
</organism>
<dbReference type="OrthoDB" id="6287754at2759"/>
<evidence type="ECO:0000256" key="8">
    <source>
        <dbReference type="ARBA" id="ARBA00023242"/>
    </source>
</evidence>
<dbReference type="GO" id="GO:0003677">
    <property type="term" value="F:DNA binding"/>
    <property type="evidence" value="ECO:0007669"/>
    <property type="project" value="UniProtKB-KW"/>
</dbReference>
<evidence type="ECO:0000256" key="2">
    <source>
        <dbReference type="ARBA" id="ARBA00004604"/>
    </source>
</evidence>
<evidence type="ECO:0000256" key="5">
    <source>
        <dbReference type="ARBA" id="ARBA00022490"/>
    </source>
</evidence>
<accession>A0A3Q2XNF5</accession>
<dbReference type="Gene3D" id="3.30.70.330">
    <property type="match status" value="1"/>
</dbReference>
<dbReference type="GO" id="GO:0005730">
    <property type="term" value="C:nucleolus"/>
    <property type="evidence" value="ECO:0007669"/>
    <property type="project" value="UniProtKB-SubCell"/>
</dbReference>
<feature type="domain" description="RRM" evidence="10">
    <location>
        <begin position="16"/>
        <end position="99"/>
    </location>
</feature>
<keyword evidence="7" id="KW-0238">DNA-binding</keyword>